<dbReference type="AlphaFoldDB" id="A0A158C6X0"/>
<feature type="binding site" evidence="18">
    <location>
        <begin position="651"/>
        <end position="658"/>
    </location>
    <ligand>
        <name>ATP</name>
        <dbReference type="ChEBI" id="CHEBI:30616"/>
    </ligand>
</feature>
<dbReference type="CDD" id="cd03270">
    <property type="entry name" value="ABC_UvrA_I"/>
    <property type="match status" value="1"/>
</dbReference>
<accession>A0A158C6X0</accession>
<dbReference type="GO" id="GO:0003677">
    <property type="term" value="F:DNA binding"/>
    <property type="evidence" value="ECO:0007669"/>
    <property type="project" value="UniProtKB-UniRule"/>
</dbReference>
<evidence type="ECO:0000256" key="2">
    <source>
        <dbReference type="ARBA" id="ARBA00022490"/>
    </source>
</evidence>
<dbReference type="NCBIfam" id="TIGR00630">
    <property type="entry name" value="uvra"/>
    <property type="match status" value="1"/>
</dbReference>
<dbReference type="InterPro" id="IPR041102">
    <property type="entry name" value="UvrA_inter"/>
</dbReference>
<dbReference type="InterPro" id="IPR041552">
    <property type="entry name" value="UvrA_DNA-bd"/>
</dbReference>
<feature type="binding site" evidence="18">
    <location>
        <begin position="31"/>
        <end position="38"/>
    </location>
    <ligand>
        <name>ATP</name>
        <dbReference type="ChEBI" id="CHEBI:30616"/>
    </ligand>
</feature>
<dbReference type="InterPro" id="IPR017871">
    <property type="entry name" value="ABC_transporter-like_CS"/>
</dbReference>
<keyword evidence="5 18" id="KW-0547">Nucleotide-binding</keyword>
<evidence type="ECO:0000256" key="15">
    <source>
        <dbReference type="ARBA" id="ARBA00038000"/>
    </source>
</evidence>
<dbReference type="HAMAP" id="MF_00205">
    <property type="entry name" value="UvrA"/>
    <property type="match status" value="1"/>
</dbReference>
<sequence>MEEIRIRGARTHNLKNVNLDLPRHKLIVITGLSGSGKSSLAFDTLYAEGQRRYVESLSAYARQFLQLMEKPDVDLIEGLSPAISIEQKATSHNPRSTVGTVTEIHDYLRLLYARVGTPYCPDHLIPLEAQSVSQMVDAALALPEETKLMILAPVVADRKGEHVELFEEMQAQGFIRFRIRSGGGTANEGVAKIYEVDSLPKLKKNDKHTIDVVIDRLKVRPDVKQRLAESFETALRLADGRAIALEMDTEKEKLFSSKFACPICSYSLPELEPRLFSFNNPMGACPECDGLGQITFFDPKRVVAHPSLSLAAGAVKGWDRRNQFYFQMLQSLAAFYEFEIDAPFEDLPEKVRKILLYGSGKQAIPFSYINERGRASVREHAFEGIIPNLERRYRETDSAAVREELAKYQNNQPCPACEGTRLRREARFVKVGAEDQARGIYEISGWPLRDALGYFQTLRLEGAKGEIADKVIKEIVARLSFLNNVGLDYLSLERSAETLSGGEAQRIRLASQIGSGLTGVMYVLDEPSIGLHQRDNDRLINTLKHLRDIGNSVIVVEHDEDMIRMADYVVDMGPGAGEHGGVIVAQGTPVQVQKDSNSITGQYLSGKRTISYPAERTVPDERMLRIVEAHGNNLKRVTLDLPVGLLTCVTGVSGSGKSTLINDTLQHAVAQHLYGSATEPAPYESIEGLEHFDKVIAVDQSPIGRTPRSNPATYTGLFTPIRELFAGVPAAKERGYDPGRFSFNVKGGRCEACQGDGVLKVEMHFLPDVYVPCDVCHGKRYNRETLEVQYKGKNISEVLDLTVEAAHEFFKPVPVVARKLKTLLDVGLGYIRLGQSATTLSGGEAQRVKLSLELSKRDTGRTLYILDEPTTGLHFHDIALLLEVIHRLRDQGNTVVIIEHNLDVIKTADWVIDLGPEGGAGGGQIIAQGTPEQVAKSKASFTGRYLAPLLQRAKSAA</sequence>
<keyword evidence="4 18" id="KW-0677">Repeat</keyword>
<comment type="subcellular location">
    <subcellularLocation>
        <location evidence="1 18">Cytoplasm</location>
    </subcellularLocation>
</comment>
<protein>
    <recommendedName>
        <fullName evidence="16 18">UvrABC system protein A</fullName>
        <shortName evidence="18">UvrA protein</shortName>
    </recommendedName>
    <alternativeName>
        <fullName evidence="17 18">Excinuclease ABC subunit A</fullName>
    </alternativeName>
</protein>
<evidence type="ECO:0000256" key="16">
    <source>
        <dbReference type="ARBA" id="ARBA00039316"/>
    </source>
</evidence>
<dbReference type="GO" id="GO:0008270">
    <property type="term" value="F:zinc ion binding"/>
    <property type="evidence" value="ECO:0007669"/>
    <property type="project" value="UniProtKB-UniRule"/>
</dbReference>
<evidence type="ECO:0000256" key="14">
    <source>
        <dbReference type="ARBA" id="ARBA00023236"/>
    </source>
</evidence>
<dbReference type="CDD" id="cd03271">
    <property type="entry name" value="ABC_UvrA_II"/>
    <property type="match status" value="1"/>
</dbReference>
<dbReference type="RefSeq" id="WP_062606398.1">
    <property type="nucleotide sequence ID" value="NZ_FCOX02000017.1"/>
</dbReference>
<dbReference type="InterPro" id="IPR004602">
    <property type="entry name" value="UvrA"/>
</dbReference>
<keyword evidence="21" id="KW-1185">Reference proteome</keyword>
<dbReference type="Pfam" id="PF17755">
    <property type="entry name" value="UvrA_DNA-bind"/>
    <property type="match status" value="1"/>
</dbReference>
<evidence type="ECO:0000256" key="6">
    <source>
        <dbReference type="ARBA" id="ARBA00022763"/>
    </source>
</evidence>
<organism evidence="20 21">
    <name type="scientific">Caballeronia calidae</name>
    <dbReference type="NCBI Taxonomy" id="1777139"/>
    <lineage>
        <taxon>Bacteria</taxon>
        <taxon>Pseudomonadati</taxon>
        <taxon>Pseudomonadota</taxon>
        <taxon>Betaproteobacteria</taxon>
        <taxon>Burkholderiales</taxon>
        <taxon>Burkholderiaceae</taxon>
        <taxon>Caballeronia</taxon>
    </lineage>
</organism>
<keyword evidence="10 18" id="KW-0067">ATP-binding</keyword>
<evidence type="ECO:0000256" key="9">
    <source>
        <dbReference type="ARBA" id="ARBA00022833"/>
    </source>
</evidence>
<comment type="similarity">
    <text evidence="15 18">Belongs to the ABC transporter superfamily. UvrA family.</text>
</comment>
<evidence type="ECO:0000256" key="1">
    <source>
        <dbReference type="ARBA" id="ARBA00004496"/>
    </source>
</evidence>
<comment type="caution">
    <text evidence="20">The sequence shown here is derived from an EMBL/GenBank/DDBJ whole genome shotgun (WGS) entry which is preliminary data.</text>
</comment>
<gene>
    <name evidence="18" type="primary">uvrA</name>
    <name evidence="20" type="ORF">AWB78_03567</name>
</gene>
<feature type="domain" description="ABC transporter" evidence="19">
    <location>
        <begin position="618"/>
        <end position="947"/>
    </location>
</feature>
<evidence type="ECO:0000256" key="5">
    <source>
        <dbReference type="ARBA" id="ARBA00022741"/>
    </source>
</evidence>
<reference evidence="20" key="1">
    <citation type="submission" date="2016-01" db="EMBL/GenBank/DDBJ databases">
        <authorList>
            <person name="Peeters C."/>
        </authorList>
    </citation>
    <scope>NUCLEOTIDE SEQUENCE</scope>
    <source>
        <strain evidence="20">LMG 29321</strain>
    </source>
</reference>
<keyword evidence="7 18" id="KW-0228">DNA excision</keyword>
<keyword evidence="6 18" id="KW-0227">DNA damage</keyword>
<evidence type="ECO:0000256" key="4">
    <source>
        <dbReference type="ARBA" id="ARBA00022737"/>
    </source>
</evidence>
<dbReference type="Gene3D" id="1.10.8.280">
    <property type="entry name" value="ABC transporter ATPase domain-like"/>
    <property type="match status" value="1"/>
</dbReference>
<evidence type="ECO:0000256" key="7">
    <source>
        <dbReference type="ARBA" id="ARBA00022769"/>
    </source>
</evidence>
<dbReference type="InterPro" id="IPR003439">
    <property type="entry name" value="ABC_transporter-like_ATP-bd"/>
</dbReference>
<dbReference type="PROSITE" id="PS00211">
    <property type="entry name" value="ABC_TRANSPORTER_1"/>
    <property type="match status" value="2"/>
</dbReference>
<keyword evidence="13 18" id="KW-0234">DNA repair</keyword>
<dbReference type="GO" id="GO:0009381">
    <property type="term" value="F:excinuclease ABC activity"/>
    <property type="evidence" value="ECO:0007669"/>
    <property type="project" value="UniProtKB-UniRule"/>
</dbReference>
<keyword evidence="9 18" id="KW-0862">Zinc</keyword>
<dbReference type="GO" id="GO:0016887">
    <property type="term" value="F:ATP hydrolysis activity"/>
    <property type="evidence" value="ECO:0007669"/>
    <property type="project" value="InterPro"/>
</dbReference>
<name>A0A158C6X0_9BURK</name>
<evidence type="ECO:0000256" key="11">
    <source>
        <dbReference type="ARBA" id="ARBA00022881"/>
    </source>
</evidence>
<dbReference type="OrthoDB" id="9809851at2"/>
<dbReference type="GO" id="GO:0005737">
    <property type="term" value="C:cytoplasm"/>
    <property type="evidence" value="ECO:0007669"/>
    <property type="project" value="UniProtKB-SubCell"/>
</dbReference>
<dbReference type="InterPro" id="IPR027417">
    <property type="entry name" value="P-loop_NTPase"/>
</dbReference>
<dbReference type="Gene3D" id="1.20.1580.10">
    <property type="entry name" value="ABC transporter ATPase like domain"/>
    <property type="match status" value="3"/>
</dbReference>
<dbReference type="FunFam" id="1.10.8.280:FF:000001">
    <property type="entry name" value="UvrABC system protein A"/>
    <property type="match status" value="1"/>
</dbReference>
<keyword evidence="14 18" id="KW-0742">SOS response</keyword>
<evidence type="ECO:0000256" key="3">
    <source>
        <dbReference type="ARBA" id="ARBA00022723"/>
    </source>
</evidence>
<dbReference type="FunFam" id="1.20.1580.10:FF:000002">
    <property type="entry name" value="UvrABC system protein A"/>
    <property type="match status" value="1"/>
</dbReference>
<dbReference type="PANTHER" id="PTHR43152">
    <property type="entry name" value="UVRABC SYSTEM PROTEIN A"/>
    <property type="match status" value="1"/>
</dbReference>
<evidence type="ECO:0000256" key="10">
    <source>
        <dbReference type="ARBA" id="ARBA00022840"/>
    </source>
</evidence>
<keyword evidence="12 18" id="KW-0238">DNA-binding</keyword>
<dbReference type="PROSITE" id="PS50893">
    <property type="entry name" value="ABC_TRANSPORTER_2"/>
    <property type="match status" value="1"/>
</dbReference>
<dbReference type="SUPFAM" id="SSF52540">
    <property type="entry name" value="P-loop containing nucleoside triphosphate hydrolases"/>
    <property type="match status" value="2"/>
</dbReference>
<dbReference type="Gene3D" id="3.40.50.300">
    <property type="entry name" value="P-loop containing nucleotide triphosphate hydrolases"/>
    <property type="match status" value="3"/>
</dbReference>
<keyword evidence="11 18" id="KW-0267">Excision nuclease</keyword>
<evidence type="ECO:0000256" key="8">
    <source>
        <dbReference type="ARBA" id="ARBA00022771"/>
    </source>
</evidence>
<proteinExistence type="inferred from homology"/>
<feature type="zinc finger region" description="C4-type" evidence="18">
    <location>
        <begin position="750"/>
        <end position="776"/>
    </location>
</feature>
<dbReference type="Proteomes" id="UP000071859">
    <property type="component" value="Unassembled WGS sequence"/>
</dbReference>
<evidence type="ECO:0000256" key="12">
    <source>
        <dbReference type="ARBA" id="ARBA00023125"/>
    </source>
</evidence>
<evidence type="ECO:0000256" key="18">
    <source>
        <dbReference type="HAMAP-Rule" id="MF_00205"/>
    </source>
</evidence>
<dbReference type="GO" id="GO:0009380">
    <property type="term" value="C:excinuclease repair complex"/>
    <property type="evidence" value="ECO:0007669"/>
    <property type="project" value="InterPro"/>
</dbReference>
<dbReference type="Gene3D" id="3.30.190.20">
    <property type="match status" value="1"/>
</dbReference>
<evidence type="ECO:0000313" key="21">
    <source>
        <dbReference type="Proteomes" id="UP000071859"/>
    </source>
</evidence>
<keyword evidence="8 18" id="KW-0863">Zinc-finger</keyword>
<evidence type="ECO:0000256" key="13">
    <source>
        <dbReference type="ARBA" id="ARBA00023204"/>
    </source>
</evidence>
<comment type="function">
    <text evidence="18">The UvrABC repair system catalyzes the recognition and processing of DNA lesions. UvrA is an ATPase and a DNA-binding protein. A damage recognition complex composed of 2 UvrA and 2 UvrB subunits scans DNA for abnormalities. When the presence of a lesion has been verified by UvrB, the UvrA molecules dissociate.</text>
</comment>
<evidence type="ECO:0000313" key="20">
    <source>
        <dbReference type="EMBL" id="SAK78088.1"/>
    </source>
</evidence>
<keyword evidence="3 18" id="KW-0479">Metal-binding</keyword>
<dbReference type="GO" id="GO:0006289">
    <property type="term" value="P:nucleotide-excision repair"/>
    <property type="evidence" value="ECO:0007669"/>
    <property type="project" value="UniProtKB-UniRule"/>
</dbReference>
<dbReference type="GO" id="GO:0005524">
    <property type="term" value="F:ATP binding"/>
    <property type="evidence" value="ECO:0007669"/>
    <property type="project" value="UniProtKB-UniRule"/>
</dbReference>
<evidence type="ECO:0000259" key="19">
    <source>
        <dbReference type="PROSITE" id="PS50893"/>
    </source>
</evidence>
<dbReference type="GO" id="GO:0009432">
    <property type="term" value="P:SOS response"/>
    <property type="evidence" value="ECO:0007669"/>
    <property type="project" value="UniProtKB-UniRule"/>
</dbReference>
<evidence type="ECO:0000256" key="17">
    <source>
        <dbReference type="ARBA" id="ARBA00042156"/>
    </source>
</evidence>
<dbReference type="EMBL" id="FCOX02000017">
    <property type="protein sequence ID" value="SAK78088.1"/>
    <property type="molecule type" value="Genomic_DNA"/>
</dbReference>
<keyword evidence="2 18" id="KW-0963">Cytoplasm</keyword>
<dbReference type="Pfam" id="PF17760">
    <property type="entry name" value="UvrA_inter"/>
    <property type="match status" value="1"/>
</dbReference>
<feature type="zinc finger region" description="C4-type" evidence="18">
    <location>
        <begin position="261"/>
        <end position="288"/>
    </location>
</feature>
<comment type="subunit">
    <text evidence="18">Forms a heterotetramer with UvrB during the search for lesions.</text>
</comment>
<dbReference type="NCBIfam" id="NF001503">
    <property type="entry name" value="PRK00349.1"/>
    <property type="match status" value="1"/>
</dbReference>
<dbReference type="PANTHER" id="PTHR43152:SF3">
    <property type="entry name" value="UVRABC SYSTEM PROTEIN A"/>
    <property type="match status" value="1"/>
</dbReference>